<name>A0A1R2C3Q6_9CILI</name>
<comment type="caution">
    <text evidence="1">The sequence shown here is derived from an EMBL/GenBank/DDBJ whole genome shotgun (WGS) entry which is preliminary data.</text>
</comment>
<reference evidence="1 2" key="1">
    <citation type="submission" date="2016-11" db="EMBL/GenBank/DDBJ databases">
        <title>The macronuclear genome of Stentor coeruleus: a giant cell with tiny introns.</title>
        <authorList>
            <person name="Slabodnick M."/>
            <person name="Ruby J.G."/>
            <person name="Reiff S.B."/>
            <person name="Swart E.C."/>
            <person name="Gosai S."/>
            <person name="Prabakaran S."/>
            <person name="Witkowska E."/>
            <person name="Larue G.E."/>
            <person name="Fisher S."/>
            <person name="Freeman R.M."/>
            <person name="Gunawardena J."/>
            <person name="Chu W."/>
            <person name="Stover N.A."/>
            <person name="Gregory B.D."/>
            <person name="Nowacki M."/>
            <person name="Derisi J."/>
            <person name="Roy S.W."/>
            <person name="Marshall W.F."/>
            <person name="Sood P."/>
        </authorList>
    </citation>
    <scope>NUCLEOTIDE SEQUENCE [LARGE SCALE GENOMIC DNA]</scope>
    <source>
        <strain evidence="1">WM001</strain>
    </source>
</reference>
<evidence type="ECO:0000313" key="1">
    <source>
        <dbReference type="EMBL" id="OMJ83610.1"/>
    </source>
</evidence>
<sequence>MESAPPTFRDPFKIPILSYRNFEKGHSPNVKAKVQFKIFSPKILPVIVKEPPKEIQKEPTPEPIIRGPTRIEITEHSKELSSKLNRVSEIAKLVEIEHIESETP</sequence>
<organism evidence="1 2">
    <name type="scientific">Stentor coeruleus</name>
    <dbReference type="NCBI Taxonomy" id="5963"/>
    <lineage>
        <taxon>Eukaryota</taxon>
        <taxon>Sar</taxon>
        <taxon>Alveolata</taxon>
        <taxon>Ciliophora</taxon>
        <taxon>Postciliodesmatophora</taxon>
        <taxon>Heterotrichea</taxon>
        <taxon>Heterotrichida</taxon>
        <taxon>Stentoridae</taxon>
        <taxon>Stentor</taxon>
    </lineage>
</organism>
<evidence type="ECO:0000313" key="2">
    <source>
        <dbReference type="Proteomes" id="UP000187209"/>
    </source>
</evidence>
<dbReference type="AlphaFoldDB" id="A0A1R2C3Q6"/>
<dbReference type="Proteomes" id="UP000187209">
    <property type="component" value="Unassembled WGS sequence"/>
</dbReference>
<gene>
    <name evidence="1" type="ORF">SteCoe_15398</name>
</gene>
<proteinExistence type="predicted"/>
<accession>A0A1R2C3Q6</accession>
<dbReference type="EMBL" id="MPUH01000297">
    <property type="protein sequence ID" value="OMJ83610.1"/>
    <property type="molecule type" value="Genomic_DNA"/>
</dbReference>
<protein>
    <submittedName>
        <fullName evidence="1">Uncharacterized protein</fullName>
    </submittedName>
</protein>
<keyword evidence="2" id="KW-1185">Reference proteome</keyword>